<feature type="transmembrane region" description="Helical" evidence="6">
    <location>
        <begin position="20"/>
        <end position="42"/>
    </location>
</feature>
<sequence length="425" mass="45339">MSENTNNKKTTEEVVQVTAYSVLIAFLCMMTFGVSFVSRNVWSSTIASESALEALGITLVQAGGIASAFYIGYVVSNFFSGFFVDKLGPRITLAATALGTGLFTVLIPLVSGYWAIFALRVLAGVAAGPLFAGISKMNYGWFPDRVRATVVGFMMSGPAVGMAFASIVFTPMVATRGYKTAFVYAGILTIIVGVIVLIFMKEKGLSRGSRGVEKSTEEKAAEVKNAIKVFTTKDFMINTVMHTILVGAGQGLQTWILAYLIIGKEMTPAVAGMIFGSASLVSLVTNILSGTVSDILKTRKWIVIIASVVTFIFMYMYRASTSVTALTAVTILMTIARGFQGTASNAMQTERAKGPNAGKVMGWYNAVCQLGSIIYPIITGAVLAATQNYFAVIMILAGSFLAVGVLGLFIDDTYVSRPKEIKKTA</sequence>
<dbReference type="RefSeq" id="WP_207299487.1">
    <property type="nucleotide sequence ID" value="NZ_CP071444.1"/>
</dbReference>
<evidence type="ECO:0000256" key="6">
    <source>
        <dbReference type="SAM" id="Phobius"/>
    </source>
</evidence>
<feature type="transmembrane region" description="Helical" evidence="6">
    <location>
        <begin position="54"/>
        <end position="75"/>
    </location>
</feature>
<keyword evidence="5 6" id="KW-0472">Membrane</keyword>
<keyword evidence="9" id="KW-1185">Reference proteome</keyword>
<keyword evidence="2" id="KW-0813">Transport</keyword>
<dbReference type="EMBL" id="CP071444">
    <property type="protein sequence ID" value="QSX08145.1"/>
    <property type="molecule type" value="Genomic_DNA"/>
</dbReference>
<dbReference type="Gene3D" id="1.20.1250.20">
    <property type="entry name" value="MFS general substrate transporter like domains"/>
    <property type="match status" value="2"/>
</dbReference>
<dbReference type="InterPro" id="IPR020846">
    <property type="entry name" value="MFS_dom"/>
</dbReference>
<dbReference type="AlphaFoldDB" id="A0A974XG75"/>
<evidence type="ECO:0000313" key="8">
    <source>
        <dbReference type="EMBL" id="QSX08145.1"/>
    </source>
</evidence>
<reference evidence="8" key="1">
    <citation type="submission" date="2021-03" db="EMBL/GenBank/DDBJ databases">
        <title>Alkalibacter marinus sp. nov., isolated from tidal flat sediment.</title>
        <authorList>
            <person name="Namirimu T."/>
            <person name="Yang J.-A."/>
            <person name="Yang S.-H."/>
            <person name="Kim Y.-J."/>
            <person name="Kwon K.K."/>
        </authorList>
    </citation>
    <scope>NUCLEOTIDE SEQUENCE</scope>
    <source>
        <strain evidence="8">ES005</strain>
    </source>
</reference>
<name>A0A974XG75_9FIRM</name>
<evidence type="ECO:0000256" key="3">
    <source>
        <dbReference type="ARBA" id="ARBA00022692"/>
    </source>
</evidence>
<evidence type="ECO:0000256" key="5">
    <source>
        <dbReference type="ARBA" id="ARBA00023136"/>
    </source>
</evidence>
<dbReference type="Pfam" id="PF07690">
    <property type="entry name" value="MFS_1"/>
    <property type="match status" value="1"/>
</dbReference>
<dbReference type="SUPFAM" id="SSF103473">
    <property type="entry name" value="MFS general substrate transporter"/>
    <property type="match status" value="1"/>
</dbReference>
<feature type="transmembrane region" description="Helical" evidence="6">
    <location>
        <begin position="146"/>
        <end position="169"/>
    </location>
</feature>
<accession>A0A974XG75</accession>
<dbReference type="PROSITE" id="PS50850">
    <property type="entry name" value="MFS"/>
    <property type="match status" value="1"/>
</dbReference>
<gene>
    <name evidence="8" type="ORF">J0B03_10120</name>
</gene>
<feature type="transmembrane region" description="Helical" evidence="6">
    <location>
        <begin position="389"/>
        <end position="410"/>
    </location>
</feature>
<feature type="transmembrane region" description="Helical" evidence="6">
    <location>
        <begin position="113"/>
        <end position="134"/>
    </location>
</feature>
<keyword evidence="4 6" id="KW-1133">Transmembrane helix</keyword>
<keyword evidence="3 6" id="KW-0812">Transmembrane</keyword>
<organism evidence="8 9">
    <name type="scientific">Alkalibacter rhizosphaerae</name>
    <dbReference type="NCBI Taxonomy" id="2815577"/>
    <lineage>
        <taxon>Bacteria</taxon>
        <taxon>Bacillati</taxon>
        <taxon>Bacillota</taxon>
        <taxon>Clostridia</taxon>
        <taxon>Eubacteriales</taxon>
        <taxon>Eubacteriaceae</taxon>
        <taxon>Alkalibacter</taxon>
    </lineage>
</organism>
<dbReference type="KEGG" id="alka:J0B03_10120"/>
<dbReference type="InterPro" id="IPR011701">
    <property type="entry name" value="MFS"/>
</dbReference>
<dbReference type="GO" id="GO:0005886">
    <property type="term" value="C:plasma membrane"/>
    <property type="evidence" value="ECO:0007669"/>
    <property type="project" value="UniProtKB-SubCell"/>
</dbReference>
<protein>
    <submittedName>
        <fullName evidence="8">MFS transporter</fullName>
    </submittedName>
</protein>
<evidence type="ECO:0000313" key="9">
    <source>
        <dbReference type="Proteomes" id="UP000663499"/>
    </source>
</evidence>
<evidence type="ECO:0000259" key="7">
    <source>
        <dbReference type="PROSITE" id="PS50850"/>
    </source>
</evidence>
<feature type="transmembrane region" description="Helical" evidence="6">
    <location>
        <begin position="243"/>
        <end position="262"/>
    </location>
</feature>
<dbReference type="PANTHER" id="PTHR11662">
    <property type="entry name" value="SOLUTE CARRIER FAMILY 17"/>
    <property type="match status" value="1"/>
</dbReference>
<comment type="subcellular location">
    <subcellularLocation>
        <location evidence="1">Cell membrane</location>
        <topology evidence="1">Multi-pass membrane protein</topology>
    </subcellularLocation>
</comment>
<proteinExistence type="predicted"/>
<evidence type="ECO:0000256" key="1">
    <source>
        <dbReference type="ARBA" id="ARBA00004651"/>
    </source>
</evidence>
<evidence type="ECO:0000256" key="2">
    <source>
        <dbReference type="ARBA" id="ARBA00022448"/>
    </source>
</evidence>
<dbReference type="InterPro" id="IPR050382">
    <property type="entry name" value="MFS_Na/Anion_cotransporter"/>
</dbReference>
<feature type="transmembrane region" description="Helical" evidence="6">
    <location>
        <begin position="360"/>
        <end position="383"/>
    </location>
</feature>
<feature type="transmembrane region" description="Helical" evidence="6">
    <location>
        <begin position="268"/>
        <end position="289"/>
    </location>
</feature>
<feature type="transmembrane region" description="Helical" evidence="6">
    <location>
        <begin position="181"/>
        <end position="200"/>
    </location>
</feature>
<feature type="transmembrane region" description="Helical" evidence="6">
    <location>
        <begin position="301"/>
        <end position="317"/>
    </location>
</feature>
<dbReference type="Proteomes" id="UP000663499">
    <property type="component" value="Chromosome"/>
</dbReference>
<dbReference type="GO" id="GO:0022857">
    <property type="term" value="F:transmembrane transporter activity"/>
    <property type="evidence" value="ECO:0007669"/>
    <property type="project" value="InterPro"/>
</dbReference>
<evidence type="ECO:0000256" key="4">
    <source>
        <dbReference type="ARBA" id="ARBA00022989"/>
    </source>
</evidence>
<feature type="transmembrane region" description="Helical" evidence="6">
    <location>
        <begin position="87"/>
        <end position="107"/>
    </location>
</feature>
<dbReference type="PANTHER" id="PTHR11662:SF399">
    <property type="entry name" value="FI19708P1-RELATED"/>
    <property type="match status" value="1"/>
</dbReference>
<feature type="transmembrane region" description="Helical" evidence="6">
    <location>
        <begin position="323"/>
        <end position="339"/>
    </location>
</feature>
<feature type="domain" description="Major facilitator superfamily (MFS) profile" evidence="7">
    <location>
        <begin position="17"/>
        <end position="414"/>
    </location>
</feature>
<dbReference type="InterPro" id="IPR036259">
    <property type="entry name" value="MFS_trans_sf"/>
</dbReference>